<dbReference type="AlphaFoldDB" id="A0A382SHW0"/>
<organism evidence="2">
    <name type="scientific">marine metagenome</name>
    <dbReference type="NCBI Taxonomy" id="408172"/>
    <lineage>
        <taxon>unclassified sequences</taxon>
        <taxon>metagenomes</taxon>
        <taxon>ecological metagenomes</taxon>
    </lineage>
</organism>
<evidence type="ECO:0000313" key="2">
    <source>
        <dbReference type="EMBL" id="SVD09065.1"/>
    </source>
</evidence>
<dbReference type="EMBL" id="UINC01128970">
    <property type="protein sequence ID" value="SVD09065.1"/>
    <property type="molecule type" value="Genomic_DNA"/>
</dbReference>
<feature type="domain" description="Fibrobacter succinogenes major paralogous" evidence="1">
    <location>
        <begin position="143"/>
        <end position="291"/>
    </location>
</feature>
<dbReference type="InterPro" id="IPR011871">
    <property type="entry name" value="Fib_succ_major"/>
</dbReference>
<dbReference type="Pfam" id="PF09603">
    <property type="entry name" value="Fib_succ_major"/>
    <property type="match status" value="1"/>
</dbReference>
<protein>
    <recommendedName>
        <fullName evidence="1">Fibrobacter succinogenes major paralogous domain-containing protein</fullName>
    </recommendedName>
</protein>
<reference evidence="2" key="1">
    <citation type="submission" date="2018-05" db="EMBL/GenBank/DDBJ databases">
        <authorList>
            <person name="Lanie J.A."/>
            <person name="Ng W.-L."/>
            <person name="Kazmierczak K.M."/>
            <person name="Andrzejewski T.M."/>
            <person name="Davidsen T.M."/>
            <person name="Wayne K.J."/>
            <person name="Tettelin H."/>
            <person name="Glass J.I."/>
            <person name="Rusch D."/>
            <person name="Podicherti R."/>
            <person name="Tsui H.-C.T."/>
            <person name="Winkler M.E."/>
        </authorList>
    </citation>
    <scope>NUCLEOTIDE SEQUENCE</scope>
</reference>
<evidence type="ECO:0000259" key="1">
    <source>
        <dbReference type="Pfam" id="PF09603"/>
    </source>
</evidence>
<accession>A0A382SHW0</accession>
<dbReference type="NCBIfam" id="TIGR02145">
    <property type="entry name" value="Fib_succ_major"/>
    <property type="match status" value="1"/>
</dbReference>
<name>A0A382SHW0_9ZZZZ</name>
<feature type="non-terminal residue" evidence="2">
    <location>
        <position position="297"/>
    </location>
</feature>
<proteinExistence type="predicted"/>
<gene>
    <name evidence="2" type="ORF">METZ01_LOCUS361919</name>
</gene>
<sequence length="297" mass="32382">MPFLADKMKKLISILILFVLTVFSQVSITYAQNNPPAVENVTASQRIDGSKIVDIYYDLSDADGDLLSITLMLSEDGGETFTFTPTQVSGDIGNDIEQGTGKHIIWNVGDENYALEGDQYQFKIIADDAIYVTDIDGNVYGTVQIGDQLWMAENLKVTHYSNGDEIPTGYSNSEWANLSTGAYAVYGDNESNADTYGYLYNWYAVETGNLAPEGWHVATDAEWTALSDYLGGSSVAGGKMKECTPGSCPESEYWNSPNTGATNESGFTALPSGSRDYRNGYSFHLGIRGYFLSSTEG</sequence>